<evidence type="ECO:0000259" key="1">
    <source>
        <dbReference type="Pfam" id="PF01656"/>
    </source>
</evidence>
<sequence length="201" mass="21962">MIVTVASFKGGQAKTTSAVHLAAYLQEDKPTLLVDGDPNRSATGWAKQNKLPFKVIDERQAARYAREYEHIVIDTQARPTQEDLQALADGCDMLIIPVTPDALSLDALFLIVETLEQLGSSRFRILLTIVPPKPSKDGEEARTTLEGAKLPVFGAGIRRFVAFQKAALKGVLVNEVSDPKAQDGWEDYKRVGEELLGGTSK</sequence>
<reference evidence="2 3" key="1">
    <citation type="journal article" date="2014" name="Nature">
        <title>An environmental bacterial taxon with a large and distinct metabolic repertoire.</title>
        <authorList>
            <person name="Wilson M.C."/>
            <person name="Mori T."/>
            <person name="Ruckert C."/>
            <person name="Uria A.R."/>
            <person name="Helf M.J."/>
            <person name="Takada K."/>
            <person name="Gernert C."/>
            <person name="Steffens U.A."/>
            <person name="Heycke N."/>
            <person name="Schmitt S."/>
            <person name="Rinke C."/>
            <person name="Helfrich E.J."/>
            <person name="Brachmann A.O."/>
            <person name="Gurgui C."/>
            <person name="Wakimoto T."/>
            <person name="Kracht M."/>
            <person name="Crusemann M."/>
            <person name="Hentschel U."/>
            <person name="Abe I."/>
            <person name="Matsunaga S."/>
            <person name="Kalinowski J."/>
            <person name="Takeyama H."/>
            <person name="Piel J."/>
        </authorList>
    </citation>
    <scope>NUCLEOTIDE SEQUENCE [LARGE SCALE GENOMIC DNA]</scope>
    <source>
        <strain evidence="3">TSY1</strain>
        <plasmid evidence="2">pTSY</plasmid>
    </source>
</reference>
<dbReference type="InterPro" id="IPR002586">
    <property type="entry name" value="CobQ/CobB/MinD/ParA_Nub-bd_dom"/>
</dbReference>
<dbReference type="HOGENOM" id="CLU_037612_5_6_7"/>
<name>W4M0K1_ENTF1</name>
<dbReference type="EMBL" id="AZHW01000034">
    <property type="protein sequence ID" value="ETX03511.1"/>
    <property type="molecule type" value="Genomic_DNA"/>
</dbReference>
<evidence type="ECO:0000313" key="2">
    <source>
        <dbReference type="EMBL" id="ETX03511.1"/>
    </source>
</evidence>
<dbReference type="Pfam" id="PF01656">
    <property type="entry name" value="CbiA"/>
    <property type="match status" value="1"/>
</dbReference>
<comment type="caution">
    <text evidence="2">The sequence shown here is derived from an EMBL/GenBank/DDBJ whole genome shotgun (WGS) entry which is preliminary data.</text>
</comment>
<organism evidence="2 3">
    <name type="scientific">Entotheonella factor</name>
    <dbReference type="NCBI Taxonomy" id="1429438"/>
    <lineage>
        <taxon>Bacteria</taxon>
        <taxon>Pseudomonadati</taxon>
        <taxon>Nitrospinota/Tectimicrobiota group</taxon>
        <taxon>Candidatus Tectimicrobiota</taxon>
        <taxon>Candidatus Entotheonellia</taxon>
        <taxon>Candidatus Entotheonellales</taxon>
        <taxon>Candidatus Entotheonellaceae</taxon>
        <taxon>Candidatus Entotheonella</taxon>
    </lineage>
</organism>
<protein>
    <submittedName>
        <fullName evidence="2">Chromosome partitioning protein ParA</fullName>
    </submittedName>
</protein>
<gene>
    <name evidence="2" type="ORF">ETSY1_47000</name>
</gene>
<evidence type="ECO:0000313" key="3">
    <source>
        <dbReference type="Proteomes" id="UP000019141"/>
    </source>
</evidence>
<dbReference type="Proteomes" id="UP000019141">
    <property type="component" value="Unassembled WGS sequence"/>
</dbReference>
<dbReference type="InterPro" id="IPR050678">
    <property type="entry name" value="DNA_Partitioning_ATPase"/>
</dbReference>
<dbReference type="SUPFAM" id="SSF52540">
    <property type="entry name" value="P-loop containing nucleoside triphosphate hydrolases"/>
    <property type="match status" value="1"/>
</dbReference>
<dbReference type="PANTHER" id="PTHR13696">
    <property type="entry name" value="P-LOOP CONTAINING NUCLEOSIDE TRIPHOSPHATE HYDROLASE"/>
    <property type="match status" value="1"/>
</dbReference>
<keyword evidence="2" id="KW-0614">Plasmid</keyword>
<dbReference type="CDD" id="cd02042">
    <property type="entry name" value="ParAB_family"/>
    <property type="match status" value="1"/>
</dbReference>
<dbReference type="AlphaFoldDB" id="W4M0K1"/>
<geneLocation type="plasmid" evidence="2">
    <name>pTSY</name>
</geneLocation>
<dbReference type="InterPro" id="IPR027417">
    <property type="entry name" value="P-loop_NTPase"/>
</dbReference>
<dbReference type="Gene3D" id="3.40.50.300">
    <property type="entry name" value="P-loop containing nucleotide triphosphate hydrolases"/>
    <property type="match status" value="1"/>
</dbReference>
<dbReference type="PANTHER" id="PTHR13696:SF96">
    <property type="entry name" value="COBQ_COBB_MIND_PARA NUCLEOTIDE BINDING DOMAIN-CONTAINING PROTEIN"/>
    <property type="match status" value="1"/>
</dbReference>
<proteinExistence type="predicted"/>
<feature type="domain" description="CobQ/CobB/MinD/ParA nucleotide binding" evidence="1">
    <location>
        <begin position="3"/>
        <end position="171"/>
    </location>
</feature>
<accession>W4M0K1</accession>
<keyword evidence="3" id="KW-1185">Reference proteome</keyword>
<dbReference type="PATRIC" id="fig|1429438.4.peg.171"/>